<evidence type="ECO:0000313" key="11">
    <source>
        <dbReference type="EMBL" id="KAF7481472.1"/>
    </source>
</evidence>
<evidence type="ECO:0000256" key="2">
    <source>
        <dbReference type="ARBA" id="ARBA00022475"/>
    </source>
</evidence>
<keyword evidence="7" id="KW-0472">Membrane</keyword>
<evidence type="ECO:0000256" key="3">
    <source>
        <dbReference type="ARBA" id="ARBA00022692"/>
    </source>
</evidence>
<keyword evidence="9" id="KW-0325">Glycoprotein</keyword>
<dbReference type="AlphaFoldDB" id="A0A834QN98"/>
<evidence type="ECO:0000256" key="10">
    <source>
        <dbReference type="ARBA" id="ARBA00023319"/>
    </source>
</evidence>
<dbReference type="InterPro" id="IPR036179">
    <property type="entry name" value="Ig-like_dom_sf"/>
</dbReference>
<evidence type="ECO:0000256" key="9">
    <source>
        <dbReference type="ARBA" id="ARBA00023180"/>
    </source>
</evidence>
<dbReference type="PANTHER" id="PTHR11738">
    <property type="entry name" value="MHC CLASS I NK CELL RECEPTOR"/>
    <property type="match status" value="1"/>
</dbReference>
<accession>A0A834QN98</accession>
<evidence type="ECO:0000256" key="4">
    <source>
        <dbReference type="ARBA" id="ARBA00022729"/>
    </source>
</evidence>
<keyword evidence="5" id="KW-0677">Repeat</keyword>
<dbReference type="GO" id="GO:0019221">
    <property type="term" value="P:cytokine-mediated signaling pathway"/>
    <property type="evidence" value="ECO:0007669"/>
    <property type="project" value="TreeGrafter"/>
</dbReference>
<comment type="subcellular location">
    <subcellularLocation>
        <location evidence="1">Cell membrane</location>
        <topology evidence="1">Single-pass membrane protein</topology>
    </subcellularLocation>
</comment>
<dbReference type="GO" id="GO:0032396">
    <property type="term" value="F:inhibitory MHC class I receptor activity"/>
    <property type="evidence" value="ECO:0007669"/>
    <property type="project" value="TreeGrafter"/>
</dbReference>
<dbReference type="InterPro" id="IPR013783">
    <property type="entry name" value="Ig-like_fold"/>
</dbReference>
<dbReference type="Gene3D" id="2.60.40.10">
    <property type="entry name" value="Immunoglobulins"/>
    <property type="match status" value="1"/>
</dbReference>
<sequence>MTLLCQSLIKMDTFLLCKEGAADPPLRLRAEYRAPWYQAEFSMRAVTPALGGTYRCYGSHSSSPYLLSRPSAPLDLGVSDPGWGGPWQGPAELTWWPMSLPTWDDVHMANQCPQQGPAPSPILVLTEPGQVHVCGREPVLQVHVSALHPGGSSWSPFSQLIGMG</sequence>
<evidence type="ECO:0008006" key="13">
    <source>
        <dbReference type="Google" id="ProtNLM"/>
    </source>
</evidence>
<dbReference type="SUPFAM" id="SSF48726">
    <property type="entry name" value="Immunoglobulin"/>
    <property type="match status" value="1"/>
</dbReference>
<evidence type="ECO:0000256" key="6">
    <source>
        <dbReference type="ARBA" id="ARBA00022989"/>
    </source>
</evidence>
<proteinExistence type="predicted"/>
<keyword evidence="3" id="KW-0812">Transmembrane</keyword>
<evidence type="ECO:0000256" key="7">
    <source>
        <dbReference type="ARBA" id="ARBA00023136"/>
    </source>
</evidence>
<dbReference type="EMBL" id="WJEC01000714">
    <property type="protein sequence ID" value="KAF7481472.1"/>
    <property type="molecule type" value="Genomic_DNA"/>
</dbReference>
<evidence type="ECO:0000256" key="8">
    <source>
        <dbReference type="ARBA" id="ARBA00023157"/>
    </source>
</evidence>
<gene>
    <name evidence="11" type="ORF">GHT09_007255</name>
</gene>
<dbReference type="GO" id="GO:0005886">
    <property type="term" value="C:plasma membrane"/>
    <property type="evidence" value="ECO:0007669"/>
    <property type="project" value="UniProtKB-SubCell"/>
</dbReference>
<name>A0A834QN98_MARMO</name>
<keyword evidence="6" id="KW-1133">Transmembrane helix</keyword>
<dbReference type="InterPro" id="IPR050412">
    <property type="entry name" value="Ig-like_Receptors_ImmuneReg"/>
</dbReference>
<comment type="caution">
    <text evidence="11">The sequence shown here is derived from an EMBL/GenBank/DDBJ whole genome shotgun (WGS) entry which is preliminary data.</text>
</comment>
<keyword evidence="8" id="KW-1015">Disulfide bond</keyword>
<keyword evidence="4" id="KW-0732">Signal</keyword>
<evidence type="ECO:0000256" key="5">
    <source>
        <dbReference type="ARBA" id="ARBA00022737"/>
    </source>
</evidence>
<evidence type="ECO:0000313" key="12">
    <source>
        <dbReference type="Proteomes" id="UP000662637"/>
    </source>
</evidence>
<dbReference type="FunFam" id="2.60.40.10:FF:000049">
    <property type="entry name" value="Leukocyte immunoglobulin-like receptor subfamily B member 1"/>
    <property type="match status" value="1"/>
</dbReference>
<dbReference type="GO" id="GO:0002764">
    <property type="term" value="P:immune response-regulating signaling pathway"/>
    <property type="evidence" value="ECO:0007669"/>
    <property type="project" value="TreeGrafter"/>
</dbReference>
<keyword evidence="2" id="KW-1003">Cell membrane</keyword>
<reference evidence="11" key="1">
    <citation type="submission" date="2020-08" db="EMBL/GenBank/DDBJ databases">
        <authorList>
            <person name="Shumante A."/>
            <person name="Zimin A.V."/>
            <person name="Puiu D."/>
            <person name="Salzberg S.L."/>
        </authorList>
    </citation>
    <scope>NUCLEOTIDE SEQUENCE</scope>
    <source>
        <strain evidence="11">WC2-LM</strain>
        <tissue evidence="11">Liver</tissue>
    </source>
</reference>
<dbReference type="PANTHER" id="PTHR11738:SF179">
    <property type="entry name" value="LEUKOCYTE IMMUNOGLOBULIN-LIKE RECEPTOR SUBFAMILY A MEMBER 5"/>
    <property type="match status" value="1"/>
</dbReference>
<organism evidence="11 12">
    <name type="scientific">Marmota monax</name>
    <name type="common">Woodchuck</name>
    <dbReference type="NCBI Taxonomy" id="9995"/>
    <lineage>
        <taxon>Eukaryota</taxon>
        <taxon>Metazoa</taxon>
        <taxon>Chordata</taxon>
        <taxon>Craniata</taxon>
        <taxon>Vertebrata</taxon>
        <taxon>Euteleostomi</taxon>
        <taxon>Mammalia</taxon>
        <taxon>Eutheria</taxon>
        <taxon>Euarchontoglires</taxon>
        <taxon>Glires</taxon>
        <taxon>Rodentia</taxon>
        <taxon>Sciuromorpha</taxon>
        <taxon>Sciuridae</taxon>
        <taxon>Xerinae</taxon>
        <taxon>Marmotini</taxon>
        <taxon>Marmota</taxon>
    </lineage>
</organism>
<evidence type="ECO:0000256" key="1">
    <source>
        <dbReference type="ARBA" id="ARBA00004162"/>
    </source>
</evidence>
<protein>
    <recommendedName>
        <fullName evidence="13">Immunoglobulin domain-containing protein</fullName>
    </recommendedName>
</protein>
<dbReference type="Proteomes" id="UP000662637">
    <property type="component" value="Unassembled WGS sequence"/>
</dbReference>
<keyword evidence="10" id="KW-0393">Immunoglobulin domain</keyword>